<dbReference type="InterPro" id="IPR025999">
    <property type="entry name" value="MCRS_N"/>
</dbReference>
<feature type="compositionally biased region" description="Low complexity" evidence="1">
    <location>
        <begin position="81"/>
        <end position="91"/>
    </location>
</feature>
<dbReference type="PANTHER" id="PTHR13233:SF0">
    <property type="entry name" value="MICROSPHERULE PROTEIN 1"/>
    <property type="match status" value="1"/>
</dbReference>
<accession>A0ABD1FFZ1</accession>
<dbReference type="InterPro" id="IPR008984">
    <property type="entry name" value="SMAD_FHA_dom_sf"/>
</dbReference>
<proteinExistence type="predicted"/>
<feature type="domain" description="FHA" evidence="2">
    <location>
        <begin position="372"/>
        <end position="428"/>
    </location>
</feature>
<dbReference type="SUPFAM" id="SSF49879">
    <property type="entry name" value="SMAD/FHA domain"/>
    <property type="match status" value="1"/>
</dbReference>
<dbReference type="AlphaFoldDB" id="A0ABD1FFZ1"/>
<dbReference type="Proteomes" id="UP001566132">
    <property type="component" value="Unassembled WGS sequence"/>
</dbReference>
<dbReference type="EMBL" id="JBDJPC010000001">
    <property type="protein sequence ID" value="KAL1518196.1"/>
    <property type="molecule type" value="Genomic_DNA"/>
</dbReference>
<evidence type="ECO:0000313" key="3">
    <source>
        <dbReference type="EMBL" id="KAL1518196.1"/>
    </source>
</evidence>
<keyword evidence="4" id="KW-1185">Reference proteome</keyword>
<evidence type="ECO:0000259" key="2">
    <source>
        <dbReference type="PROSITE" id="PS50006"/>
    </source>
</evidence>
<dbReference type="InterPro" id="IPR037912">
    <property type="entry name" value="MCRS1"/>
</dbReference>
<evidence type="ECO:0000313" key="4">
    <source>
        <dbReference type="Proteomes" id="UP001566132"/>
    </source>
</evidence>
<protein>
    <recommendedName>
        <fullName evidence="2">FHA domain-containing protein</fullName>
    </recommendedName>
</protein>
<comment type="caution">
    <text evidence="3">The sequence shown here is derived from an EMBL/GenBank/DDBJ whole genome shotgun (WGS) entry which is preliminary data.</text>
</comment>
<dbReference type="SMART" id="SM00240">
    <property type="entry name" value="FHA"/>
    <property type="match status" value="1"/>
</dbReference>
<organism evidence="3 4">
    <name type="scientific">Hypothenemus hampei</name>
    <name type="common">Coffee berry borer</name>
    <dbReference type="NCBI Taxonomy" id="57062"/>
    <lineage>
        <taxon>Eukaryota</taxon>
        <taxon>Metazoa</taxon>
        <taxon>Ecdysozoa</taxon>
        <taxon>Arthropoda</taxon>
        <taxon>Hexapoda</taxon>
        <taxon>Insecta</taxon>
        <taxon>Pterygota</taxon>
        <taxon>Neoptera</taxon>
        <taxon>Endopterygota</taxon>
        <taxon>Coleoptera</taxon>
        <taxon>Polyphaga</taxon>
        <taxon>Cucujiformia</taxon>
        <taxon>Curculionidae</taxon>
        <taxon>Scolytinae</taxon>
        <taxon>Hypothenemus</taxon>
    </lineage>
</organism>
<dbReference type="InterPro" id="IPR000253">
    <property type="entry name" value="FHA_dom"/>
</dbReference>
<evidence type="ECO:0000256" key="1">
    <source>
        <dbReference type="SAM" id="MobiDB-lite"/>
    </source>
</evidence>
<dbReference type="PANTHER" id="PTHR13233">
    <property type="entry name" value="MICROSPHERULE PROTEIN 1"/>
    <property type="match status" value="1"/>
</dbReference>
<dbReference type="PROSITE" id="PS50006">
    <property type="entry name" value="FHA_DOMAIN"/>
    <property type="match status" value="1"/>
</dbReference>
<feature type="region of interest" description="Disordered" evidence="1">
    <location>
        <begin position="1"/>
        <end position="139"/>
    </location>
</feature>
<reference evidence="3 4" key="1">
    <citation type="submission" date="2024-05" db="EMBL/GenBank/DDBJ databases">
        <title>Genetic variation in Jamaican populations of the coffee berry borer (Hypothenemus hampei).</title>
        <authorList>
            <person name="Errbii M."/>
            <person name="Myrie A."/>
        </authorList>
    </citation>
    <scope>NUCLEOTIDE SEQUENCE [LARGE SCALE GENOMIC DNA]</scope>
    <source>
        <strain evidence="3">JA-Hopewell-2020-01-JO</strain>
        <tissue evidence="3">Whole body</tissue>
    </source>
</reference>
<dbReference type="CDD" id="cd22687">
    <property type="entry name" value="FHA_MCRS1"/>
    <property type="match status" value="1"/>
</dbReference>
<gene>
    <name evidence="3" type="ORF">ABEB36_001857</name>
</gene>
<name>A0ABD1FFZ1_HYPHA</name>
<feature type="compositionally biased region" description="Basic residues" evidence="1">
    <location>
        <begin position="34"/>
        <end position="45"/>
    </location>
</feature>
<sequence>MENVSESIVEASPVTMDYNNTHMSLNESAEATARRRSSNRSIKRRKFDDELVEYSLGVPGVSNPKSGRQRTQPPPPPPVTPQEFTPVGSPSAPAPPPVPPMSHSMDVAVKKRSVSKSHAPSTSKGKKKSTPKSHLTTKDLGRWKPVDDLALIIGVQQTNDLKTVHLGTKFSCKFTLQELQSRWYALLYDQAVSRVAVAAMRNLHPDMIAAVQDKALWSQEEEKILGTIKSSSVPKVDVFAELLSKHSDVFYNGRTANTLFRHWQSLRLFHLLPDQIVTPIPSVERAIISFNDAEELLQDSDLADPPDEALDKEIKLQQRRNIREIRQLENEVGRWNVLVDGVSGTCPGELDSQTLAVLRGRMVRYLMRSREITIGRSGKGYTVDIDLSLEGPSHKISRRQGTLRLRNTGEFYLSSEGKRPIFVDGKPISAGTKVRLYDNCVVEIACLKFIFLINHDLIRAIHNESVKYNLPP</sequence>
<dbReference type="Pfam" id="PF13325">
    <property type="entry name" value="MCRS_N"/>
    <property type="match status" value="1"/>
</dbReference>
<dbReference type="Gene3D" id="2.60.200.20">
    <property type="match status" value="1"/>
</dbReference>
<dbReference type="Pfam" id="PF00498">
    <property type="entry name" value="FHA"/>
    <property type="match status" value="1"/>
</dbReference>
<feature type="compositionally biased region" description="Polar residues" evidence="1">
    <location>
        <begin position="17"/>
        <end position="29"/>
    </location>
</feature>